<evidence type="ECO:0000256" key="1">
    <source>
        <dbReference type="ARBA" id="ARBA00000086"/>
    </source>
</evidence>
<protein>
    <recommendedName>
        <fullName evidence="2">DNA-3-methyladenine glycosylase II</fullName>
        <ecNumber evidence="2">3.2.2.21</ecNumber>
    </recommendedName>
</protein>
<dbReference type="PANTHER" id="PTHR43003:SF6">
    <property type="entry name" value="DNA GLYCOSYLASE"/>
    <property type="match status" value="1"/>
</dbReference>
<dbReference type="EC" id="3.2.2.21" evidence="2"/>
<dbReference type="Proteomes" id="UP000198741">
    <property type="component" value="Chromosome I"/>
</dbReference>
<dbReference type="InterPro" id="IPR011257">
    <property type="entry name" value="DNA_glycosylase"/>
</dbReference>
<sequence length="306" mass="33373">MIGVEAELVHESGRPIDLAGTIGPLRHGPADPCHRVAADGSTWRASLMPTGPVTYRLSQLDRHRVRCQAWGAGASELIAGLDDLLGENDDSSTFAPQHPKIVEAHRRHTGLRIPRSGRVMESLVPAILEQKVTGQEAFRAWRVLVGKFGDRAPGPAPAGMRVPPSADVWRMVPSWEFHRAGVDPARSRTVVTAAKIARQLEGCVALGPVDAERRLRAVPGIGIWTAAEVAQRALGNADALSVGDYHLAGVVGWTLVGRPMDDDEMVSYLEPLRPHRHRAVRLLEISGQAFKPRFGPRITIQDHRTH</sequence>
<evidence type="ECO:0000313" key="6">
    <source>
        <dbReference type="Proteomes" id="UP000198741"/>
    </source>
</evidence>
<dbReference type="SUPFAM" id="SSF48150">
    <property type="entry name" value="DNA-glycosylase"/>
    <property type="match status" value="1"/>
</dbReference>
<proteinExistence type="predicted"/>
<name>A0A1H0KY08_9ACTN</name>
<dbReference type="GO" id="GO:0043916">
    <property type="term" value="F:DNA-7-methylguanine glycosylase activity"/>
    <property type="evidence" value="ECO:0007669"/>
    <property type="project" value="TreeGrafter"/>
</dbReference>
<accession>A0A1H0KY08</accession>
<evidence type="ECO:0000313" key="5">
    <source>
        <dbReference type="EMBL" id="SDO60651.1"/>
    </source>
</evidence>
<dbReference type="GO" id="GO:0006285">
    <property type="term" value="P:base-excision repair, AP site formation"/>
    <property type="evidence" value="ECO:0007669"/>
    <property type="project" value="TreeGrafter"/>
</dbReference>
<dbReference type="GO" id="GO:0005737">
    <property type="term" value="C:cytoplasm"/>
    <property type="evidence" value="ECO:0007669"/>
    <property type="project" value="TreeGrafter"/>
</dbReference>
<dbReference type="Gene3D" id="1.10.340.30">
    <property type="entry name" value="Hypothetical protein, domain 2"/>
    <property type="match status" value="1"/>
</dbReference>
<dbReference type="PANTHER" id="PTHR43003">
    <property type="entry name" value="DNA-3-METHYLADENINE GLYCOSYLASE"/>
    <property type="match status" value="1"/>
</dbReference>
<dbReference type="OrthoDB" id="5501430at2"/>
<dbReference type="GO" id="GO:0006307">
    <property type="term" value="P:DNA alkylation repair"/>
    <property type="evidence" value="ECO:0007669"/>
    <property type="project" value="TreeGrafter"/>
</dbReference>
<dbReference type="InterPro" id="IPR051912">
    <property type="entry name" value="Alkylbase_DNA_Glycosylase/TA"/>
</dbReference>
<comment type="catalytic activity">
    <reaction evidence="1">
        <text>Hydrolysis of alkylated DNA, releasing 3-methyladenine, 3-methylguanine, 7-methylguanine and 7-methyladenine.</text>
        <dbReference type="EC" id="3.2.2.21"/>
    </reaction>
</comment>
<dbReference type="GO" id="GO:0008725">
    <property type="term" value="F:DNA-3-methyladenine glycosylase activity"/>
    <property type="evidence" value="ECO:0007669"/>
    <property type="project" value="TreeGrafter"/>
</dbReference>
<keyword evidence="3" id="KW-0227">DNA damage</keyword>
<dbReference type="GO" id="GO:0032131">
    <property type="term" value="F:alkylated DNA binding"/>
    <property type="evidence" value="ECO:0007669"/>
    <property type="project" value="TreeGrafter"/>
</dbReference>
<keyword evidence="6" id="KW-1185">Reference proteome</keyword>
<dbReference type="GO" id="GO:0032993">
    <property type="term" value="C:protein-DNA complex"/>
    <property type="evidence" value="ECO:0007669"/>
    <property type="project" value="TreeGrafter"/>
</dbReference>
<dbReference type="STRING" id="1090615.SAMN04515671_1468"/>
<gene>
    <name evidence="5" type="ORF">SAMN04515671_1468</name>
</gene>
<dbReference type="AlphaFoldDB" id="A0A1H0KY08"/>
<dbReference type="InterPro" id="IPR003265">
    <property type="entry name" value="HhH-GPD_domain"/>
</dbReference>
<evidence type="ECO:0000256" key="2">
    <source>
        <dbReference type="ARBA" id="ARBA00012000"/>
    </source>
</evidence>
<organism evidence="5 6">
    <name type="scientific">Nakamurella panacisegetis</name>
    <dbReference type="NCBI Taxonomy" id="1090615"/>
    <lineage>
        <taxon>Bacteria</taxon>
        <taxon>Bacillati</taxon>
        <taxon>Actinomycetota</taxon>
        <taxon>Actinomycetes</taxon>
        <taxon>Nakamurellales</taxon>
        <taxon>Nakamurellaceae</taxon>
        <taxon>Nakamurella</taxon>
    </lineage>
</organism>
<evidence type="ECO:0000256" key="3">
    <source>
        <dbReference type="ARBA" id="ARBA00022763"/>
    </source>
</evidence>
<keyword evidence="4" id="KW-0234">DNA repair</keyword>
<dbReference type="EMBL" id="LT629710">
    <property type="protein sequence ID" value="SDO60651.1"/>
    <property type="molecule type" value="Genomic_DNA"/>
</dbReference>
<dbReference type="CDD" id="cd00056">
    <property type="entry name" value="ENDO3c"/>
    <property type="match status" value="1"/>
</dbReference>
<reference evidence="5 6" key="1">
    <citation type="submission" date="2016-10" db="EMBL/GenBank/DDBJ databases">
        <authorList>
            <person name="de Groot N.N."/>
        </authorList>
    </citation>
    <scope>NUCLEOTIDE SEQUENCE [LARGE SCALE GENOMIC DNA]</scope>
    <source>
        <strain evidence="6">P4-7,KCTC 19426,CECT 7604</strain>
    </source>
</reference>
<evidence type="ECO:0000256" key="4">
    <source>
        <dbReference type="ARBA" id="ARBA00023204"/>
    </source>
</evidence>